<dbReference type="RefSeq" id="XP_014662940.1">
    <property type="nucleotide sequence ID" value="XM_014807454.1"/>
</dbReference>
<protein>
    <submittedName>
        <fullName evidence="3">Uncharacterized protein LOC106805740 isoform X1</fullName>
    </submittedName>
</protein>
<dbReference type="GeneID" id="106805740"/>
<evidence type="ECO:0000256" key="1">
    <source>
        <dbReference type="SAM" id="MobiDB-lite"/>
    </source>
</evidence>
<organism evidence="2 3">
    <name type="scientific">Priapulus caudatus</name>
    <name type="common">Priapulid worm</name>
    <dbReference type="NCBI Taxonomy" id="37621"/>
    <lineage>
        <taxon>Eukaryota</taxon>
        <taxon>Metazoa</taxon>
        <taxon>Ecdysozoa</taxon>
        <taxon>Scalidophora</taxon>
        <taxon>Priapulida</taxon>
        <taxon>Priapulimorpha</taxon>
        <taxon>Priapulimorphida</taxon>
        <taxon>Priapulidae</taxon>
        <taxon>Priapulus</taxon>
    </lineage>
</organism>
<sequence>MSSTTVTMTSPTTECEGVMIPERILAILPSGITYHACHVEMESINENEVHFRTTLWLNLSTKEEFEEWMRSFQETSHVTWRVKRTFPTDGVKIVFKKAYRCQHNTRPEKATRISKRRVPSKHTSCQANMRVKIRVSKFKVHTSSRSKDHQQYHAQIILNNKHNHPVECADALKYRDVSESTRATLTDLFKRKYGPTQAVEMLKYELQMKYGEDYHMKAADRAVCPDIQFAHRLYRKVFQEEYGESSGEVMLNSLHERIDQFNAEAGTTCMAMDVNDKVSGLNGKLPDYDLLEKFHGMCSDLALKMNQYPDDFRPAMNAMVQSYNKIKTDSCLISAMHSFGKSTMALRKGGMRRTSQIGVQPTATARRRPHMGRGGRHLHSGRPTGY</sequence>
<reference evidence="3" key="1">
    <citation type="submission" date="2025-08" db="UniProtKB">
        <authorList>
            <consortium name="RefSeq"/>
        </authorList>
    </citation>
    <scope>IDENTIFICATION</scope>
</reference>
<proteinExistence type="predicted"/>
<feature type="compositionally biased region" description="Polar residues" evidence="1">
    <location>
        <begin position="353"/>
        <end position="363"/>
    </location>
</feature>
<keyword evidence="2" id="KW-1185">Reference proteome</keyword>
<dbReference type="PANTHER" id="PTHR35385:SF2">
    <property type="entry name" value="PROTEIN B, PUTATIVE-RELATED"/>
    <property type="match status" value="1"/>
</dbReference>
<gene>
    <name evidence="3" type="primary">LOC106805740</name>
</gene>
<feature type="compositionally biased region" description="Basic residues" evidence="1">
    <location>
        <begin position="365"/>
        <end position="380"/>
    </location>
</feature>
<dbReference type="PANTHER" id="PTHR35385">
    <property type="entry name" value="PROTEIN B, PUTATIVE-RELATED-RELATED"/>
    <property type="match status" value="1"/>
</dbReference>
<feature type="region of interest" description="Disordered" evidence="1">
    <location>
        <begin position="349"/>
        <end position="386"/>
    </location>
</feature>
<accession>A0ABM1DSL9</accession>
<name>A0ABM1DSL9_PRICU</name>
<dbReference type="Proteomes" id="UP000695022">
    <property type="component" value="Unplaced"/>
</dbReference>
<evidence type="ECO:0000313" key="2">
    <source>
        <dbReference type="Proteomes" id="UP000695022"/>
    </source>
</evidence>
<evidence type="ECO:0000313" key="3">
    <source>
        <dbReference type="RefSeq" id="XP_014662940.1"/>
    </source>
</evidence>